<evidence type="ECO:0000256" key="5">
    <source>
        <dbReference type="ARBA" id="ARBA00023284"/>
    </source>
</evidence>
<reference evidence="11 12" key="1">
    <citation type="submission" date="2014-02" db="EMBL/GenBank/DDBJ databases">
        <title>The small core and large imbalanced accessory genome model reveals a collaborative survival strategy of Sorangium cellulosum strains in nature.</title>
        <authorList>
            <person name="Han K."/>
            <person name="Peng R."/>
            <person name="Blom J."/>
            <person name="Li Y.-Z."/>
        </authorList>
    </citation>
    <scope>NUCLEOTIDE SEQUENCE [LARGE SCALE GENOMIC DNA]</scope>
    <source>
        <strain evidence="11 12">So0157-25</strain>
    </source>
</reference>
<dbReference type="PROSITE" id="PS51352">
    <property type="entry name" value="THIOREDOXIN_2"/>
    <property type="match status" value="1"/>
</dbReference>
<keyword evidence="2" id="KW-0813">Transport</keyword>
<keyword evidence="3" id="KW-0249">Electron transport</keyword>
<comment type="similarity">
    <text evidence="1 7">Belongs to the thioredoxin family.</text>
</comment>
<dbReference type="PANTHER" id="PTHR45663:SF11">
    <property type="entry name" value="GEO12009P1"/>
    <property type="match status" value="1"/>
</dbReference>
<evidence type="ECO:0000256" key="1">
    <source>
        <dbReference type="ARBA" id="ARBA00008987"/>
    </source>
</evidence>
<protein>
    <recommendedName>
        <fullName evidence="6 7">Thioredoxin</fullName>
    </recommendedName>
</protein>
<dbReference type="SUPFAM" id="SSF52833">
    <property type="entry name" value="Thioredoxin-like"/>
    <property type="match status" value="1"/>
</dbReference>
<comment type="caution">
    <text evidence="11">The sequence shown here is derived from an EMBL/GenBank/DDBJ whole genome shotgun (WGS) entry which is preliminary data.</text>
</comment>
<feature type="site" description="Contributes to redox potential value" evidence="8">
    <location>
        <position position="35"/>
    </location>
</feature>
<dbReference type="GO" id="GO:0005829">
    <property type="term" value="C:cytosol"/>
    <property type="evidence" value="ECO:0007669"/>
    <property type="project" value="TreeGrafter"/>
</dbReference>
<evidence type="ECO:0000256" key="7">
    <source>
        <dbReference type="PIRNR" id="PIRNR000077"/>
    </source>
</evidence>
<dbReference type="AlphaFoldDB" id="A0A150PL67"/>
<sequence length="109" mass="11708">MASQNVHTFTLENFESEVLQSPIPVLVDFTATWCGPCKALAPLVEKLADAFQGKVKVGKLDIDAAPKLAQDYGVRSVPTCILFQGGAKSKQLVGMQNYDKLVQLVGAAQ</sequence>
<keyword evidence="11" id="KW-0413">Isomerase</keyword>
<evidence type="ECO:0000313" key="11">
    <source>
        <dbReference type="EMBL" id="KYF56336.1"/>
    </source>
</evidence>
<dbReference type="PRINTS" id="PR00421">
    <property type="entry name" value="THIOREDOXIN"/>
</dbReference>
<keyword evidence="5 9" id="KW-0676">Redox-active center</keyword>
<gene>
    <name evidence="11" type="ORF">BE08_13440</name>
</gene>
<dbReference type="Proteomes" id="UP000075420">
    <property type="component" value="Unassembled WGS sequence"/>
</dbReference>
<dbReference type="GO" id="GO:0016853">
    <property type="term" value="F:isomerase activity"/>
    <property type="evidence" value="ECO:0007669"/>
    <property type="project" value="UniProtKB-KW"/>
</dbReference>
<dbReference type="InterPro" id="IPR013766">
    <property type="entry name" value="Thioredoxin_domain"/>
</dbReference>
<accession>A0A150PL67</accession>
<dbReference type="CDD" id="cd02947">
    <property type="entry name" value="TRX_family"/>
    <property type="match status" value="1"/>
</dbReference>
<evidence type="ECO:0000259" key="10">
    <source>
        <dbReference type="PROSITE" id="PS51352"/>
    </source>
</evidence>
<feature type="site" description="Deprotonates C-terminal active site Cys" evidence="8">
    <location>
        <position position="28"/>
    </location>
</feature>
<proteinExistence type="inferred from homology"/>
<dbReference type="GO" id="GO:0015035">
    <property type="term" value="F:protein-disulfide reductase activity"/>
    <property type="evidence" value="ECO:0007669"/>
    <property type="project" value="UniProtKB-UniRule"/>
</dbReference>
<evidence type="ECO:0000256" key="6">
    <source>
        <dbReference type="NCBIfam" id="TIGR01068"/>
    </source>
</evidence>
<dbReference type="PROSITE" id="PS00194">
    <property type="entry name" value="THIOREDOXIN_1"/>
    <property type="match status" value="1"/>
</dbReference>
<dbReference type="InterPro" id="IPR017937">
    <property type="entry name" value="Thioredoxin_CS"/>
</dbReference>
<organism evidence="11 12">
    <name type="scientific">Sorangium cellulosum</name>
    <name type="common">Polyangium cellulosum</name>
    <dbReference type="NCBI Taxonomy" id="56"/>
    <lineage>
        <taxon>Bacteria</taxon>
        <taxon>Pseudomonadati</taxon>
        <taxon>Myxococcota</taxon>
        <taxon>Polyangia</taxon>
        <taxon>Polyangiales</taxon>
        <taxon>Polyangiaceae</taxon>
        <taxon>Sorangium</taxon>
    </lineage>
</organism>
<feature type="active site" description="Nucleophile" evidence="8">
    <location>
        <position position="37"/>
    </location>
</feature>
<feature type="site" description="Contributes to redox potential value" evidence="8">
    <location>
        <position position="36"/>
    </location>
</feature>
<dbReference type="InterPro" id="IPR005746">
    <property type="entry name" value="Thioredoxin"/>
</dbReference>
<evidence type="ECO:0000313" key="12">
    <source>
        <dbReference type="Proteomes" id="UP000075420"/>
    </source>
</evidence>
<keyword evidence="4 9" id="KW-1015">Disulfide bond</keyword>
<evidence type="ECO:0000256" key="3">
    <source>
        <dbReference type="ARBA" id="ARBA00022982"/>
    </source>
</evidence>
<evidence type="ECO:0000256" key="8">
    <source>
        <dbReference type="PIRSR" id="PIRSR000077-1"/>
    </source>
</evidence>
<dbReference type="GO" id="GO:0045454">
    <property type="term" value="P:cell redox homeostasis"/>
    <property type="evidence" value="ECO:0007669"/>
    <property type="project" value="TreeGrafter"/>
</dbReference>
<evidence type="ECO:0000256" key="9">
    <source>
        <dbReference type="PIRSR" id="PIRSR000077-4"/>
    </source>
</evidence>
<dbReference type="FunFam" id="3.40.30.10:FF:000001">
    <property type="entry name" value="Thioredoxin"/>
    <property type="match status" value="1"/>
</dbReference>
<dbReference type="EMBL" id="JELY01001279">
    <property type="protein sequence ID" value="KYF56336.1"/>
    <property type="molecule type" value="Genomic_DNA"/>
</dbReference>
<dbReference type="NCBIfam" id="TIGR01068">
    <property type="entry name" value="thioredoxin"/>
    <property type="match status" value="1"/>
</dbReference>
<evidence type="ECO:0000256" key="2">
    <source>
        <dbReference type="ARBA" id="ARBA00022448"/>
    </source>
</evidence>
<dbReference type="PANTHER" id="PTHR45663">
    <property type="entry name" value="GEO12009P1"/>
    <property type="match status" value="1"/>
</dbReference>
<dbReference type="PIRSF" id="PIRSF000077">
    <property type="entry name" value="Thioredoxin"/>
    <property type="match status" value="1"/>
</dbReference>
<dbReference type="Pfam" id="PF00085">
    <property type="entry name" value="Thioredoxin"/>
    <property type="match status" value="1"/>
</dbReference>
<evidence type="ECO:0000256" key="4">
    <source>
        <dbReference type="ARBA" id="ARBA00023157"/>
    </source>
</evidence>
<dbReference type="InterPro" id="IPR036249">
    <property type="entry name" value="Thioredoxin-like_sf"/>
</dbReference>
<feature type="disulfide bond" description="Redox-active" evidence="9">
    <location>
        <begin position="34"/>
        <end position="37"/>
    </location>
</feature>
<feature type="domain" description="Thioredoxin" evidence="10">
    <location>
        <begin position="1"/>
        <end position="109"/>
    </location>
</feature>
<name>A0A150PL67_SORCE</name>
<feature type="active site" description="Nucleophile" evidence="8">
    <location>
        <position position="34"/>
    </location>
</feature>
<dbReference type="Gene3D" id="3.40.30.10">
    <property type="entry name" value="Glutaredoxin"/>
    <property type="match status" value="1"/>
</dbReference>